<dbReference type="PANTHER" id="PTHR22595:SF79">
    <property type="entry name" value="CHITINASE 12"/>
    <property type="match status" value="1"/>
</dbReference>
<feature type="region of interest" description="Disordered" evidence="3">
    <location>
        <begin position="243"/>
        <end position="282"/>
    </location>
</feature>
<dbReference type="SUPFAM" id="SSF53955">
    <property type="entry name" value="Lysozyme-like"/>
    <property type="match status" value="2"/>
</dbReference>
<keyword evidence="4" id="KW-0472">Membrane</keyword>
<evidence type="ECO:0000256" key="3">
    <source>
        <dbReference type="SAM" id="MobiDB-lite"/>
    </source>
</evidence>
<dbReference type="CDD" id="cd00325">
    <property type="entry name" value="chitinase_GH19"/>
    <property type="match status" value="1"/>
</dbReference>
<dbReference type="Proteomes" id="UP000661193">
    <property type="component" value="Unassembled WGS sequence"/>
</dbReference>
<gene>
    <name evidence="6" type="ORF">JMF97_26130</name>
</gene>
<dbReference type="InterPro" id="IPR023346">
    <property type="entry name" value="Lysozyme-like_dom_sf"/>
</dbReference>
<dbReference type="RefSeq" id="WP_203223931.1">
    <property type="nucleotide sequence ID" value="NZ_JAETXL010000011.1"/>
</dbReference>
<keyword evidence="2" id="KW-1015">Disulfide bond</keyword>
<evidence type="ECO:0000256" key="4">
    <source>
        <dbReference type="SAM" id="Phobius"/>
    </source>
</evidence>
<keyword evidence="1" id="KW-0611">Plant defense</keyword>
<dbReference type="InterPro" id="IPR000726">
    <property type="entry name" value="Glyco_hydro_19_cat"/>
</dbReference>
<sequence length="490" mass="51983">MALRKAQAARQAGSSIFKLDASQLLWLVVSVVGLFPLIVLALLALIVLLVIFAMAGGSQLTSASSDPADTGGQTSRLNALIELSGGDGRGTFDPTKVPDEDLVAPIRAAAKECDLLTPVILAAQIDYASGFDADKEGPQGRKGLSQLPPEVFDEFGEDDDDSGEASVLDAEDSIHAHARYFCHLAERTEQLRTDKKVVGDHLSLTLMAWDIGLETVEAQGGMPVLALGAYPFQVRGLFAKYTTTGDEEPDSDTATDSPEPDQEPEPDDDATTPPGPDGTDTDATAVLSEAQFTAMFPNRNSFYTYAGLTDAMAKFPAFAGTGDEQTRKRELAAFLANINHESGGLVHVEEINQAAWGNYCDTGQPYGCPAGQTAYHGRGPIQLSWNTNYKAAGDALGLDLLNQPDLVRDDPSVAWQTALWFWMTQTGAGRMTAHSAITGGGGFGETIRTINGALECGGGNSAQVQARVEAYQRFAADLGVDPGDESTLRC</sequence>
<dbReference type="Gene3D" id="3.30.20.10">
    <property type="entry name" value="Endochitinase, domain 2"/>
    <property type="match status" value="1"/>
</dbReference>
<dbReference type="Pfam" id="PF00182">
    <property type="entry name" value="Glyco_hydro_19"/>
    <property type="match status" value="1"/>
</dbReference>
<keyword evidence="7" id="KW-1185">Reference proteome</keyword>
<reference evidence="6 7" key="1">
    <citation type="submission" date="2021-01" db="EMBL/GenBank/DDBJ databases">
        <title>Genome sequencing of Micromonospora fiedleri MG-37.</title>
        <authorList>
            <person name="Moreland P.E.J."/>
            <person name="Stach J.E.M."/>
        </authorList>
    </citation>
    <scope>NUCLEOTIDE SEQUENCE [LARGE SCALE GENOMIC DNA]</scope>
    <source>
        <strain evidence="6 7">MG-37</strain>
    </source>
</reference>
<feature type="transmembrane region" description="Helical" evidence="4">
    <location>
        <begin position="24"/>
        <end position="55"/>
    </location>
</feature>
<dbReference type="Gene3D" id="1.10.530.10">
    <property type="match status" value="2"/>
</dbReference>
<accession>A0ABS1UVG3</accession>
<comment type="caution">
    <text evidence="6">The sequence shown here is derived from an EMBL/GenBank/DDBJ whole genome shotgun (WGS) entry which is preliminary data.</text>
</comment>
<dbReference type="EMBL" id="JAETXL010000011">
    <property type="protein sequence ID" value="MBL6279638.1"/>
    <property type="molecule type" value="Genomic_DNA"/>
</dbReference>
<protein>
    <submittedName>
        <fullName evidence="6">Chitinase</fullName>
    </submittedName>
</protein>
<feature type="domain" description="Glycoside hydrolase family 19 catalytic" evidence="5">
    <location>
        <begin position="300"/>
        <end position="485"/>
    </location>
</feature>
<proteinExistence type="predicted"/>
<keyword evidence="4" id="KW-0812">Transmembrane</keyword>
<organism evidence="6 7">
    <name type="scientific">Micromonospora fiedleri</name>
    <dbReference type="NCBI Taxonomy" id="1157498"/>
    <lineage>
        <taxon>Bacteria</taxon>
        <taxon>Bacillati</taxon>
        <taxon>Actinomycetota</taxon>
        <taxon>Actinomycetes</taxon>
        <taxon>Micromonosporales</taxon>
        <taxon>Micromonosporaceae</taxon>
        <taxon>Micromonospora</taxon>
    </lineage>
</organism>
<evidence type="ECO:0000259" key="5">
    <source>
        <dbReference type="Pfam" id="PF00182"/>
    </source>
</evidence>
<keyword evidence="4" id="KW-1133">Transmembrane helix</keyword>
<evidence type="ECO:0000256" key="2">
    <source>
        <dbReference type="ARBA" id="ARBA00023157"/>
    </source>
</evidence>
<feature type="compositionally biased region" description="Acidic residues" evidence="3">
    <location>
        <begin position="245"/>
        <end position="270"/>
    </location>
</feature>
<dbReference type="PANTHER" id="PTHR22595">
    <property type="entry name" value="CHITINASE-RELATED"/>
    <property type="match status" value="1"/>
</dbReference>
<evidence type="ECO:0000313" key="6">
    <source>
        <dbReference type="EMBL" id="MBL6279638.1"/>
    </source>
</evidence>
<name>A0ABS1UVG3_9ACTN</name>
<evidence type="ECO:0000313" key="7">
    <source>
        <dbReference type="Proteomes" id="UP000661193"/>
    </source>
</evidence>
<evidence type="ECO:0000256" key="1">
    <source>
        <dbReference type="ARBA" id="ARBA00022821"/>
    </source>
</evidence>